<keyword evidence="3 5" id="KW-0687">Ribonucleoprotein</keyword>
<dbReference type="Gene3D" id="3.40.1370.10">
    <property type="match status" value="1"/>
</dbReference>
<proteinExistence type="inferred from homology"/>
<name>A0AA34WDI1_BORHD</name>
<dbReference type="GO" id="GO:0005840">
    <property type="term" value="C:ribosome"/>
    <property type="evidence" value="ECO:0007669"/>
    <property type="project" value="UniProtKB-KW"/>
</dbReference>
<evidence type="ECO:0000256" key="4">
    <source>
        <dbReference type="ARBA" id="ARBA00035244"/>
    </source>
</evidence>
<feature type="region of interest" description="Disordered" evidence="6">
    <location>
        <begin position="64"/>
        <end position="84"/>
    </location>
</feature>
<dbReference type="GO" id="GO:0019843">
    <property type="term" value="F:rRNA binding"/>
    <property type="evidence" value="ECO:0007669"/>
    <property type="project" value="UniProtKB-UniRule"/>
</dbReference>
<dbReference type="NCBIfam" id="TIGR03953">
    <property type="entry name" value="rplD_bact"/>
    <property type="match status" value="1"/>
</dbReference>
<comment type="function">
    <text evidence="5">One of the primary rRNA binding proteins, this protein initially binds near the 5'-end of the 23S rRNA. It is important during the early stages of 50S assembly. It makes multiple contacts with different domains of the 23S rRNA in the assembled 50S subunit and ribosome.</text>
</comment>
<dbReference type="GO" id="GO:1990904">
    <property type="term" value="C:ribonucleoprotein complex"/>
    <property type="evidence" value="ECO:0007669"/>
    <property type="project" value="UniProtKB-KW"/>
</dbReference>
<evidence type="ECO:0000256" key="5">
    <source>
        <dbReference type="HAMAP-Rule" id="MF_01328"/>
    </source>
</evidence>
<organism evidence="7 8">
    <name type="scientific">Borrelia hermsii (strain HS1 / DAH)</name>
    <dbReference type="NCBI Taxonomy" id="314723"/>
    <lineage>
        <taxon>Bacteria</taxon>
        <taxon>Pseudomonadati</taxon>
        <taxon>Spirochaetota</taxon>
        <taxon>Spirochaetia</taxon>
        <taxon>Spirochaetales</taxon>
        <taxon>Borreliaceae</taxon>
        <taxon>Borrelia</taxon>
    </lineage>
</organism>
<dbReference type="HAMAP" id="MF_01328_B">
    <property type="entry name" value="Ribosomal_uL4_B"/>
    <property type="match status" value="1"/>
</dbReference>
<dbReference type="PANTHER" id="PTHR10746">
    <property type="entry name" value="50S RIBOSOMAL PROTEIN L4"/>
    <property type="match status" value="1"/>
</dbReference>
<dbReference type="InterPro" id="IPR023574">
    <property type="entry name" value="Ribosomal_uL4_dom_sf"/>
</dbReference>
<keyword evidence="5" id="KW-0694">RNA-binding</keyword>
<feature type="compositionally biased region" description="Basic residues" evidence="6">
    <location>
        <begin position="72"/>
        <end position="84"/>
    </location>
</feature>
<reference evidence="8" key="1">
    <citation type="submission" date="2004-12" db="EMBL/GenBank/DDBJ databases">
        <title>The genome sequence of Borrelia hermsii and Borrelia turicatae: comparative analysis of two agents of endemic N. America relapsing fever.</title>
        <authorList>
            <person name="Porcella S.F."/>
            <person name="Raffel S.J."/>
            <person name="Schrumpf M.E."/>
            <person name="Montgomery B."/>
            <person name="Smith T."/>
            <person name="Schwan T.G."/>
        </authorList>
    </citation>
    <scope>NUCLEOTIDE SEQUENCE [LARGE SCALE GENOMIC DNA]</scope>
    <source>
        <strain evidence="8">HS1 / DAH</strain>
    </source>
</reference>
<dbReference type="Proteomes" id="UP000008834">
    <property type="component" value="Chromosome"/>
</dbReference>
<comment type="subunit">
    <text evidence="5">Part of the 50S ribosomal subunit.</text>
</comment>
<evidence type="ECO:0000313" key="7">
    <source>
        <dbReference type="EMBL" id="AAX16988.1"/>
    </source>
</evidence>
<gene>
    <name evidence="5" type="primary">rplD</name>
    <name evidence="7" type="ordered locus">BH0479</name>
</gene>
<dbReference type="EMBL" id="CP000048">
    <property type="protein sequence ID" value="AAX16988.1"/>
    <property type="molecule type" value="Genomic_DNA"/>
</dbReference>
<dbReference type="PANTHER" id="PTHR10746:SF6">
    <property type="entry name" value="LARGE RIBOSOMAL SUBUNIT PROTEIN UL4M"/>
    <property type="match status" value="1"/>
</dbReference>
<comment type="similarity">
    <text evidence="1 5">Belongs to the universal ribosomal protein uL4 family.</text>
</comment>
<dbReference type="KEGG" id="bhr:BH0479"/>
<protein>
    <recommendedName>
        <fullName evidence="4 5">Large ribosomal subunit protein uL4</fullName>
    </recommendedName>
</protein>
<dbReference type="InterPro" id="IPR013005">
    <property type="entry name" value="Ribosomal_uL4-like"/>
</dbReference>
<dbReference type="Pfam" id="PF00573">
    <property type="entry name" value="Ribosomal_L4"/>
    <property type="match status" value="1"/>
</dbReference>
<dbReference type="GO" id="GO:0006412">
    <property type="term" value="P:translation"/>
    <property type="evidence" value="ECO:0007669"/>
    <property type="project" value="UniProtKB-UniRule"/>
</dbReference>
<evidence type="ECO:0000256" key="1">
    <source>
        <dbReference type="ARBA" id="ARBA00010528"/>
    </source>
</evidence>
<keyword evidence="5" id="KW-0699">rRNA-binding</keyword>
<dbReference type="AlphaFoldDB" id="A0AA34WDI1"/>
<sequence length="222" mass="25260">MLLLKRQKKWVFSMERKVFSKDGQELRTIDLEDRVFNIDISYGSIYNAINNELANLRVGTASTKTRSEVRGSSKKPWKQKGTGRARVGTKRNPIWVGGGIALGPKPRDYSYKLPRKVKRLAFRSVLSLCASAEDRLKIVENFTIESGKTRELASIMKHFVKINGKTVILLGNDDQMVKRAGRNIRDLKILSFNRLRVVDLFYAKNLIALESAVNGLNELYVK</sequence>
<keyword evidence="2 5" id="KW-0689">Ribosomal protein</keyword>
<dbReference type="GO" id="GO:0003735">
    <property type="term" value="F:structural constituent of ribosome"/>
    <property type="evidence" value="ECO:0007669"/>
    <property type="project" value="InterPro"/>
</dbReference>
<accession>A0AA34WDI1</accession>
<evidence type="ECO:0000256" key="2">
    <source>
        <dbReference type="ARBA" id="ARBA00022980"/>
    </source>
</evidence>
<evidence type="ECO:0000256" key="6">
    <source>
        <dbReference type="SAM" id="MobiDB-lite"/>
    </source>
</evidence>
<dbReference type="SUPFAM" id="SSF52166">
    <property type="entry name" value="Ribosomal protein L4"/>
    <property type="match status" value="1"/>
</dbReference>
<evidence type="ECO:0000313" key="8">
    <source>
        <dbReference type="Proteomes" id="UP000008834"/>
    </source>
</evidence>
<evidence type="ECO:0000256" key="3">
    <source>
        <dbReference type="ARBA" id="ARBA00023274"/>
    </source>
</evidence>
<comment type="function">
    <text evidence="5">Forms part of the polypeptide exit tunnel.</text>
</comment>
<dbReference type="InterPro" id="IPR002136">
    <property type="entry name" value="Ribosomal_uL4"/>
</dbReference>